<dbReference type="AlphaFoldDB" id="A0A0V1MLB1"/>
<gene>
    <name evidence="2" type="ORF">T10_12710</name>
</gene>
<feature type="region of interest" description="Disordered" evidence="1">
    <location>
        <begin position="38"/>
        <end position="80"/>
    </location>
</feature>
<evidence type="ECO:0000313" key="3">
    <source>
        <dbReference type="Proteomes" id="UP000054843"/>
    </source>
</evidence>
<evidence type="ECO:0000256" key="1">
    <source>
        <dbReference type="SAM" id="MobiDB-lite"/>
    </source>
</evidence>
<comment type="caution">
    <text evidence="2">The sequence shown here is derived from an EMBL/GenBank/DDBJ whole genome shotgun (WGS) entry which is preliminary data.</text>
</comment>
<accession>A0A0V1MLB1</accession>
<sequence length="116" mass="13349">MHTKLKLKTKTYINIPHPSFLLVLAVLLAFHALDTTLQQPPSQDSWPAFQLSEADKPRLQSQRDEMSQRKPVPTLQKDKKTDCRYHRHIFIATNKAHGNVSTSCIQKTLRNDCTKL</sequence>
<protein>
    <submittedName>
        <fullName evidence="2">Uncharacterized protein</fullName>
    </submittedName>
</protein>
<dbReference type="Proteomes" id="UP000054843">
    <property type="component" value="Unassembled WGS sequence"/>
</dbReference>
<organism evidence="2 3">
    <name type="scientific">Trichinella papuae</name>
    <dbReference type="NCBI Taxonomy" id="268474"/>
    <lineage>
        <taxon>Eukaryota</taxon>
        <taxon>Metazoa</taxon>
        <taxon>Ecdysozoa</taxon>
        <taxon>Nematoda</taxon>
        <taxon>Enoplea</taxon>
        <taxon>Dorylaimia</taxon>
        <taxon>Trichinellida</taxon>
        <taxon>Trichinellidae</taxon>
        <taxon>Trichinella</taxon>
    </lineage>
</organism>
<evidence type="ECO:0000313" key="2">
    <source>
        <dbReference type="EMBL" id="KRZ72335.1"/>
    </source>
</evidence>
<name>A0A0V1MLB1_9BILA</name>
<dbReference type="EMBL" id="JYDO01000080">
    <property type="protein sequence ID" value="KRZ72335.1"/>
    <property type="molecule type" value="Genomic_DNA"/>
</dbReference>
<keyword evidence="3" id="KW-1185">Reference proteome</keyword>
<proteinExistence type="predicted"/>
<feature type="compositionally biased region" description="Basic and acidic residues" evidence="1">
    <location>
        <begin position="53"/>
        <end position="68"/>
    </location>
</feature>
<reference evidence="2 3" key="1">
    <citation type="submission" date="2015-01" db="EMBL/GenBank/DDBJ databases">
        <title>Evolution of Trichinella species and genotypes.</title>
        <authorList>
            <person name="Korhonen P.K."/>
            <person name="Edoardo P."/>
            <person name="Giuseppe L.R."/>
            <person name="Gasser R.B."/>
        </authorList>
    </citation>
    <scope>NUCLEOTIDE SEQUENCE [LARGE SCALE GENOMIC DNA]</scope>
    <source>
        <strain evidence="2">ISS1980</strain>
    </source>
</reference>